<protein>
    <submittedName>
        <fullName evidence="1">Uncharacterized protein</fullName>
    </submittedName>
</protein>
<evidence type="ECO:0000313" key="2">
    <source>
        <dbReference type="Proteomes" id="UP001234202"/>
    </source>
</evidence>
<name>A0ACC2X5W6_9TREE</name>
<dbReference type="Proteomes" id="UP001234202">
    <property type="component" value="Unassembled WGS sequence"/>
</dbReference>
<reference evidence="1" key="1">
    <citation type="submission" date="2023-04" db="EMBL/GenBank/DDBJ databases">
        <title>Draft Genome sequencing of Naganishia species isolated from polar environments using Oxford Nanopore Technology.</title>
        <authorList>
            <person name="Leo P."/>
            <person name="Venkateswaran K."/>
        </authorList>
    </citation>
    <scope>NUCLEOTIDE SEQUENCE</scope>
    <source>
        <strain evidence="1">DBVPG 5303</strain>
    </source>
</reference>
<comment type="caution">
    <text evidence="1">The sequence shown here is derived from an EMBL/GenBank/DDBJ whole genome shotgun (WGS) entry which is preliminary data.</text>
</comment>
<proteinExistence type="predicted"/>
<gene>
    <name evidence="1" type="ORF">QFC24_005951</name>
</gene>
<sequence length="276" mass="29854">MNSPSPQVGQSSHMQSPNRTLHARSVSRSLSSNAIHKVASGELGSSPSLSSETSPSPSHLGASKGKGRARSSSLVTVTEVGGDEPEGVVDRLGVGVNENAAWVNAPGKETETGAWLIHPVLILTAKVFIDALPSMTQPYSWTIVNLGYALVSYTMFHYVTGVPFESNLTTGGAYDDLTLWEQIDAGAQYTPSKKWLTSVPIFLFLISTHYVKYNYLLFGINFAACVFVLFPKLPVLHRLRFHFTPLEPDNSQAATPSTSRPPSPRLESINEVPGAR</sequence>
<keyword evidence="2" id="KW-1185">Reference proteome</keyword>
<accession>A0ACC2X5W6</accession>
<organism evidence="1 2">
    <name type="scientific">Naganishia onofrii</name>
    <dbReference type="NCBI Taxonomy" id="1851511"/>
    <lineage>
        <taxon>Eukaryota</taxon>
        <taxon>Fungi</taxon>
        <taxon>Dikarya</taxon>
        <taxon>Basidiomycota</taxon>
        <taxon>Agaricomycotina</taxon>
        <taxon>Tremellomycetes</taxon>
        <taxon>Filobasidiales</taxon>
        <taxon>Filobasidiaceae</taxon>
        <taxon>Naganishia</taxon>
    </lineage>
</organism>
<dbReference type="EMBL" id="JASBWV010000026">
    <property type="protein sequence ID" value="KAJ9118985.1"/>
    <property type="molecule type" value="Genomic_DNA"/>
</dbReference>
<evidence type="ECO:0000313" key="1">
    <source>
        <dbReference type="EMBL" id="KAJ9118985.1"/>
    </source>
</evidence>